<evidence type="ECO:0000256" key="3">
    <source>
        <dbReference type="ARBA" id="ARBA00005349"/>
    </source>
</evidence>
<protein>
    <submittedName>
        <fullName evidence="9">FAD-dependent oxidoreductase</fullName>
    </submittedName>
</protein>
<comment type="pathway">
    <text evidence="2">Cofactor biosynthesis; ubiquinone biosynthesis.</text>
</comment>
<evidence type="ECO:0000256" key="7">
    <source>
        <dbReference type="ARBA" id="ARBA00023033"/>
    </source>
</evidence>
<proteinExistence type="inferred from homology"/>
<sequence length="399" mass="42746">MSRRDVFDAVVIGAGVVGTAAALGLARDGLHVALVEASEPPRWRVDEPDLRVYAFAPDNAAQLDALGVWREVQVGRVQPYRSMRVWDAAGGAELAFHADAFGRRELGWIVEHSLLVDRLWQAVATEGIDRYCPDRVVGFSQDEQAASIELESGLRLRARLVVAADGAASPMRTLAGIAAPPHAYGQSGLVAYVETEQPHEATCWQRFLPGGPVAVLPFVDPPGAVRKGHRSSIVWTLPDGESARLLEAGDAEFLGAFEQALGGRLGRAVTVSRRASFPLARQLAERPVAGRLVLVGDAAHVVHPLAGQGVNLGLRDVGRLRAALAGGQVREPASLEARLSRWGRECRSENALAAYSFDGLNRLFSNDALVPTLLRGPLLGIAGRLPMLSHALWRHAAGL</sequence>
<dbReference type="NCBIfam" id="TIGR01988">
    <property type="entry name" value="Ubi-OHases"/>
    <property type="match status" value="1"/>
</dbReference>
<reference evidence="9 10" key="1">
    <citation type="submission" date="2024-09" db="EMBL/GenBank/DDBJ databases">
        <authorList>
            <person name="Sun Q."/>
            <person name="Mori K."/>
        </authorList>
    </citation>
    <scope>NUCLEOTIDE SEQUENCE [LARGE SCALE GENOMIC DNA]</scope>
    <source>
        <strain evidence="9 10">KCTC 23076</strain>
    </source>
</reference>
<evidence type="ECO:0000256" key="1">
    <source>
        <dbReference type="ARBA" id="ARBA00001974"/>
    </source>
</evidence>
<evidence type="ECO:0000256" key="4">
    <source>
        <dbReference type="ARBA" id="ARBA00022630"/>
    </source>
</evidence>
<gene>
    <name evidence="9" type="ORF">ACFFGH_04930</name>
</gene>
<dbReference type="Gene3D" id="3.50.50.60">
    <property type="entry name" value="FAD/NAD(P)-binding domain"/>
    <property type="match status" value="2"/>
</dbReference>
<keyword evidence="5" id="KW-0274">FAD</keyword>
<keyword evidence="6" id="KW-0560">Oxidoreductase</keyword>
<keyword evidence="10" id="KW-1185">Reference proteome</keyword>
<dbReference type="Pfam" id="PF01494">
    <property type="entry name" value="FAD_binding_3"/>
    <property type="match status" value="1"/>
</dbReference>
<accession>A0ABV6RMJ3</accession>
<evidence type="ECO:0000256" key="2">
    <source>
        <dbReference type="ARBA" id="ARBA00004749"/>
    </source>
</evidence>
<dbReference type="Proteomes" id="UP001589896">
    <property type="component" value="Unassembled WGS sequence"/>
</dbReference>
<comment type="cofactor">
    <cofactor evidence="1">
        <name>FAD</name>
        <dbReference type="ChEBI" id="CHEBI:57692"/>
    </cofactor>
</comment>
<evidence type="ECO:0000259" key="8">
    <source>
        <dbReference type="Pfam" id="PF01494"/>
    </source>
</evidence>
<dbReference type="InterPro" id="IPR018168">
    <property type="entry name" value="Ubi_Hdrlase_CS"/>
</dbReference>
<dbReference type="PANTHER" id="PTHR43876:SF8">
    <property type="entry name" value="2-OCTAPRENYL-6-METHOXYPHENOL HYDROXYLASE"/>
    <property type="match status" value="1"/>
</dbReference>
<organism evidence="9 10">
    <name type="scientific">Lysobacter korlensis</name>
    <dbReference type="NCBI Taxonomy" id="553636"/>
    <lineage>
        <taxon>Bacteria</taxon>
        <taxon>Pseudomonadati</taxon>
        <taxon>Pseudomonadota</taxon>
        <taxon>Gammaproteobacteria</taxon>
        <taxon>Lysobacterales</taxon>
        <taxon>Lysobacteraceae</taxon>
        <taxon>Lysobacter</taxon>
    </lineage>
</organism>
<evidence type="ECO:0000256" key="5">
    <source>
        <dbReference type="ARBA" id="ARBA00022827"/>
    </source>
</evidence>
<dbReference type="InterPro" id="IPR051205">
    <property type="entry name" value="UbiH/COQ6_monooxygenase"/>
</dbReference>
<evidence type="ECO:0000313" key="9">
    <source>
        <dbReference type="EMBL" id="MFC0677198.1"/>
    </source>
</evidence>
<dbReference type="PRINTS" id="PR00420">
    <property type="entry name" value="RNGMNOXGNASE"/>
</dbReference>
<evidence type="ECO:0000313" key="10">
    <source>
        <dbReference type="Proteomes" id="UP001589896"/>
    </source>
</evidence>
<name>A0ABV6RMJ3_9GAMM</name>
<dbReference type="InterPro" id="IPR002938">
    <property type="entry name" value="FAD-bd"/>
</dbReference>
<dbReference type="InterPro" id="IPR036188">
    <property type="entry name" value="FAD/NAD-bd_sf"/>
</dbReference>
<evidence type="ECO:0000256" key="6">
    <source>
        <dbReference type="ARBA" id="ARBA00023002"/>
    </source>
</evidence>
<dbReference type="PROSITE" id="PS01304">
    <property type="entry name" value="UBIH"/>
    <property type="match status" value="1"/>
</dbReference>
<comment type="similarity">
    <text evidence="3">Belongs to the UbiH/COQ6 family.</text>
</comment>
<keyword evidence="7" id="KW-0503">Monooxygenase</keyword>
<dbReference type="EMBL" id="JBHLTG010000001">
    <property type="protein sequence ID" value="MFC0677198.1"/>
    <property type="molecule type" value="Genomic_DNA"/>
</dbReference>
<dbReference type="RefSeq" id="WP_386665365.1">
    <property type="nucleotide sequence ID" value="NZ_JBHLTG010000001.1"/>
</dbReference>
<comment type="caution">
    <text evidence="9">The sequence shown here is derived from an EMBL/GenBank/DDBJ whole genome shotgun (WGS) entry which is preliminary data.</text>
</comment>
<feature type="domain" description="FAD-binding" evidence="8">
    <location>
        <begin position="8"/>
        <end position="325"/>
    </location>
</feature>
<dbReference type="SUPFAM" id="SSF51905">
    <property type="entry name" value="FAD/NAD(P)-binding domain"/>
    <property type="match status" value="1"/>
</dbReference>
<dbReference type="PANTHER" id="PTHR43876">
    <property type="entry name" value="UBIQUINONE BIOSYNTHESIS MONOOXYGENASE COQ6, MITOCHONDRIAL"/>
    <property type="match status" value="1"/>
</dbReference>
<dbReference type="InterPro" id="IPR010971">
    <property type="entry name" value="UbiH/COQ6"/>
</dbReference>
<keyword evidence="4" id="KW-0285">Flavoprotein</keyword>